<organism evidence="2 3">
    <name type="scientific">Chitinophaga nivalis</name>
    <dbReference type="NCBI Taxonomy" id="2991709"/>
    <lineage>
        <taxon>Bacteria</taxon>
        <taxon>Pseudomonadati</taxon>
        <taxon>Bacteroidota</taxon>
        <taxon>Chitinophagia</taxon>
        <taxon>Chitinophagales</taxon>
        <taxon>Chitinophagaceae</taxon>
        <taxon>Chitinophaga</taxon>
    </lineage>
</organism>
<protein>
    <submittedName>
        <fullName evidence="2">DUF4198 domain-containing protein</fullName>
    </submittedName>
</protein>
<dbReference type="EMBL" id="JAPDNS010000002">
    <property type="protein sequence ID" value="MCW3486096.1"/>
    <property type="molecule type" value="Genomic_DNA"/>
</dbReference>
<evidence type="ECO:0000256" key="1">
    <source>
        <dbReference type="SAM" id="SignalP"/>
    </source>
</evidence>
<keyword evidence="1" id="KW-0732">Signal</keyword>
<feature type="chain" id="PRO_5046311201" evidence="1">
    <location>
        <begin position="26"/>
        <end position="241"/>
    </location>
</feature>
<feature type="signal peptide" evidence="1">
    <location>
        <begin position="1"/>
        <end position="25"/>
    </location>
</feature>
<evidence type="ECO:0000313" key="2">
    <source>
        <dbReference type="EMBL" id="MCW3486096.1"/>
    </source>
</evidence>
<dbReference type="RefSeq" id="WP_264732911.1">
    <property type="nucleotide sequence ID" value="NZ_JAPDNR010000001.1"/>
</dbReference>
<dbReference type="SUPFAM" id="SSF81296">
    <property type="entry name" value="E set domains"/>
    <property type="match status" value="1"/>
</dbReference>
<name>A0ABT3IQE8_9BACT</name>
<sequence>MIKPVKQFFLSVGLLLCCHSLFAHALWMETTTTGKVGQPQQVNIYLGEYAENQRDSIQHWFSNMASFDLWLVKPDGQKEKLTCVPNGNHFTATFTPAAEGAHLLTIDHTVKQVYGENKIHYYALGLVKVNGSLKGAERLKEHIDFALLTDNARSGKLNQDAKVQLRYKNTPPTGGDVTVQAPTGWAKKFKTNPAGDMSFSPAWAGRYMLEGTFLQNEAGKHEGKDFKNIWHCVTYCVNIDK</sequence>
<keyword evidence="3" id="KW-1185">Reference proteome</keyword>
<reference evidence="2 3" key="1">
    <citation type="submission" date="2022-10" db="EMBL/GenBank/DDBJ databases">
        <title>Chitinophaga nivalis PC15 sp. nov., isolated from Pyeongchang county, South Korea.</title>
        <authorList>
            <person name="Trinh H.N."/>
        </authorList>
    </citation>
    <scope>NUCLEOTIDE SEQUENCE [LARGE SCALE GENOMIC DNA]</scope>
    <source>
        <strain evidence="2 3">PC14</strain>
    </source>
</reference>
<dbReference type="InterPro" id="IPR014756">
    <property type="entry name" value="Ig_E-set"/>
</dbReference>
<dbReference type="Proteomes" id="UP001207742">
    <property type="component" value="Unassembled WGS sequence"/>
</dbReference>
<gene>
    <name evidence="2" type="ORF">OL497_19500</name>
</gene>
<proteinExistence type="predicted"/>
<comment type="caution">
    <text evidence="2">The sequence shown here is derived from an EMBL/GenBank/DDBJ whole genome shotgun (WGS) entry which is preliminary data.</text>
</comment>
<evidence type="ECO:0000313" key="3">
    <source>
        <dbReference type="Proteomes" id="UP001207742"/>
    </source>
</evidence>
<accession>A0ABT3IQE8</accession>